<dbReference type="GO" id="GO:0005524">
    <property type="term" value="F:ATP binding"/>
    <property type="evidence" value="ECO:0007669"/>
    <property type="project" value="InterPro"/>
</dbReference>
<proteinExistence type="predicted"/>
<dbReference type="GO" id="GO:0004674">
    <property type="term" value="F:protein serine/threonine kinase activity"/>
    <property type="evidence" value="ECO:0007669"/>
    <property type="project" value="TreeGrafter"/>
</dbReference>
<dbReference type="PANTHER" id="PTHR24359:SF1">
    <property type="entry name" value="INHIBITOR OF NUCLEAR FACTOR KAPPA-B KINASE EPSILON SUBUNIT HOMOLOG 1-RELATED"/>
    <property type="match status" value="1"/>
</dbReference>
<dbReference type="PANTHER" id="PTHR24359">
    <property type="entry name" value="SERINE/THREONINE-PROTEIN KINASE SBK1"/>
    <property type="match status" value="1"/>
</dbReference>
<feature type="domain" description="Protein kinase" evidence="1">
    <location>
        <begin position="1"/>
        <end position="277"/>
    </location>
</feature>
<dbReference type="SMART" id="SM00220">
    <property type="entry name" value="S_TKc"/>
    <property type="match status" value="1"/>
</dbReference>
<gene>
    <name evidence="2" type="ORF">PISL3812_05631</name>
</gene>
<dbReference type="SUPFAM" id="SSF56112">
    <property type="entry name" value="Protein kinase-like (PK-like)"/>
    <property type="match status" value="1"/>
</dbReference>
<reference evidence="2" key="1">
    <citation type="submission" date="2015-04" db="EMBL/GenBank/DDBJ databases">
        <authorList>
            <person name="Syromyatnikov M.Y."/>
            <person name="Popov V.N."/>
        </authorList>
    </citation>
    <scope>NUCLEOTIDE SEQUENCE [LARGE SCALE GENOMIC DNA]</scope>
    <source>
        <strain evidence="2">WF-38-12</strain>
    </source>
</reference>
<dbReference type="PROSITE" id="PS50011">
    <property type="entry name" value="PROTEIN_KINASE_DOM"/>
    <property type="match status" value="1"/>
</dbReference>
<sequence length="345" mass="40117">MDIQRQKFPNVHWIWHGGTSFAYEVHPRIVVKVPKSGEIEKVQFKKELEIYKTFSENPPCPFIVQCFHFSDKGIFLEYMRDNSLYYRMQQNHILDPKTRVVTKVEKLEPLRLRKEWMNDLAHAVAFLESLGLAHGDIRPENILLDRDRLKLSDFDCTAKFGSRHEACMGPYGRFLNETEPEEGRQGTAGHLGARTEQFALGSVYYYINYGFEVYGDRYLTEDPYDHGPKTMELLMNMVFPELNGSHGSPEIDDIIDKCWHNRYAKISELAVEAMEFLNKETSVGSNGEEEKTEVENISGDEFEGFSSKKEFCQDLENRGLLDLLCSGEPQDIGFKFEWYRHILPR</sequence>
<dbReference type="Gene3D" id="1.10.510.10">
    <property type="entry name" value="Transferase(Phosphotransferase) domain 1"/>
    <property type="match status" value="1"/>
</dbReference>
<dbReference type="InterPro" id="IPR000719">
    <property type="entry name" value="Prot_kinase_dom"/>
</dbReference>
<dbReference type="Proteomes" id="UP000054383">
    <property type="component" value="Unassembled WGS sequence"/>
</dbReference>
<accession>A0A0U1M0Q5</accession>
<name>A0A0U1M0Q5_TALIS</name>
<evidence type="ECO:0000259" key="1">
    <source>
        <dbReference type="PROSITE" id="PS50011"/>
    </source>
</evidence>
<organism evidence="2 3">
    <name type="scientific">Talaromyces islandicus</name>
    <name type="common">Penicillium islandicum</name>
    <dbReference type="NCBI Taxonomy" id="28573"/>
    <lineage>
        <taxon>Eukaryota</taxon>
        <taxon>Fungi</taxon>
        <taxon>Dikarya</taxon>
        <taxon>Ascomycota</taxon>
        <taxon>Pezizomycotina</taxon>
        <taxon>Eurotiomycetes</taxon>
        <taxon>Eurotiomycetidae</taxon>
        <taxon>Eurotiales</taxon>
        <taxon>Trichocomaceae</taxon>
        <taxon>Talaromyces</taxon>
        <taxon>Talaromyces sect. Islandici</taxon>
    </lineage>
</organism>
<dbReference type="AlphaFoldDB" id="A0A0U1M0Q5"/>
<keyword evidence="3" id="KW-1185">Reference proteome</keyword>
<dbReference type="OrthoDB" id="4062651at2759"/>
<dbReference type="OMA" id="KGIFLEY"/>
<dbReference type="EMBL" id="CVMT01000005">
    <property type="protein sequence ID" value="CRG88600.1"/>
    <property type="molecule type" value="Genomic_DNA"/>
</dbReference>
<protein>
    <recommendedName>
        <fullName evidence="1">Protein kinase domain-containing protein</fullName>
    </recommendedName>
</protein>
<dbReference type="InterPro" id="IPR011009">
    <property type="entry name" value="Kinase-like_dom_sf"/>
</dbReference>
<evidence type="ECO:0000313" key="3">
    <source>
        <dbReference type="Proteomes" id="UP000054383"/>
    </source>
</evidence>
<dbReference type="STRING" id="28573.A0A0U1M0Q5"/>
<dbReference type="Pfam" id="PF00069">
    <property type="entry name" value="Pkinase"/>
    <property type="match status" value="1"/>
</dbReference>
<evidence type="ECO:0000313" key="2">
    <source>
        <dbReference type="EMBL" id="CRG88600.1"/>
    </source>
</evidence>